<dbReference type="PROSITE" id="PS50102">
    <property type="entry name" value="RRM"/>
    <property type="match status" value="1"/>
</dbReference>
<comment type="caution">
    <text evidence="5">The sequence shown here is derived from an EMBL/GenBank/DDBJ whole genome shotgun (WGS) entry which is preliminary data.</text>
</comment>
<dbReference type="AlphaFoldDB" id="A0A1S9RXI6"/>
<dbReference type="SUPFAM" id="SSF54928">
    <property type="entry name" value="RNA-binding domain, RBD"/>
    <property type="match status" value="1"/>
</dbReference>
<feature type="region of interest" description="Disordered" evidence="3">
    <location>
        <begin position="228"/>
        <end position="261"/>
    </location>
</feature>
<dbReference type="Pfam" id="PF00076">
    <property type="entry name" value="RRM_1"/>
    <property type="match status" value="1"/>
</dbReference>
<dbReference type="GO" id="GO:0003723">
    <property type="term" value="F:RNA binding"/>
    <property type="evidence" value="ECO:0007669"/>
    <property type="project" value="UniProtKB-UniRule"/>
</dbReference>
<dbReference type="SMART" id="SM00360">
    <property type="entry name" value="RRM"/>
    <property type="match status" value="1"/>
</dbReference>
<evidence type="ECO:0000256" key="3">
    <source>
        <dbReference type="SAM" id="MobiDB-lite"/>
    </source>
</evidence>
<sequence length="261" mass="28581">MTTGGMMLDLAAVNQVASWTWRDRGTRANPFLALAKTPPRLVARDIKFSFTGIQPELRLTSTTSTFESTVYLFHHSPASGIYSPLQSPLTLFDRSLKNFPSANLEIQYTMSESTRLKSTVYVGGLDQAVTTQTLAEAFVPFGEVVDITLPKADAPNSGDAHRGFGYVEFDLPQDAKEAIDNMDGSEIYGRTIKVAAAKPQKDANEGLGSKTAIWEQEGYLAKYAVDEEDRQAAEEARQASNRPQDPMQGLEQLDVAGPKPE</sequence>
<gene>
    <name evidence="5" type="ORF">PEBR_05627</name>
</gene>
<dbReference type="CDD" id="cd12347">
    <property type="entry name" value="RRM_PPIE"/>
    <property type="match status" value="1"/>
</dbReference>
<reference evidence="6" key="1">
    <citation type="submission" date="2015-09" db="EMBL/GenBank/DDBJ databases">
        <authorList>
            <person name="Fill T.P."/>
            <person name="Baretta J.F."/>
            <person name="de Almeida L.G."/>
            <person name="Rocha M."/>
            <person name="de Souza D.H."/>
            <person name="Malavazi I."/>
            <person name="Cerdeira L.T."/>
            <person name="Hong H."/>
            <person name="Samborskyy M."/>
            <person name="de Vasconcelos A.T."/>
            <person name="Leadlay P."/>
            <person name="Rodrigues-Filho E."/>
        </authorList>
    </citation>
    <scope>NUCLEOTIDE SEQUENCE [LARGE SCALE GENOMIC DNA]</scope>
    <source>
        <strain evidence="6">LaBioMMi 136</strain>
    </source>
</reference>
<dbReference type="InterPro" id="IPR035979">
    <property type="entry name" value="RBD_domain_sf"/>
</dbReference>
<evidence type="ECO:0000259" key="4">
    <source>
        <dbReference type="PROSITE" id="PS50102"/>
    </source>
</evidence>
<dbReference type="InterPro" id="IPR012677">
    <property type="entry name" value="Nucleotide-bd_a/b_plait_sf"/>
</dbReference>
<evidence type="ECO:0000313" key="6">
    <source>
        <dbReference type="Proteomes" id="UP000190744"/>
    </source>
</evidence>
<feature type="domain" description="RRM" evidence="4">
    <location>
        <begin position="118"/>
        <end position="199"/>
    </location>
</feature>
<name>A0A1S9RXI6_PENBI</name>
<evidence type="ECO:0000313" key="5">
    <source>
        <dbReference type="EMBL" id="OOQ90229.1"/>
    </source>
</evidence>
<evidence type="ECO:0000256" key="2">
    <source>
        <dbReference type="PROSITE-ProRule" id="PRU00176"/>
    </source>
</evidence>
<dbReference type="InterPro" id="IPR000504">
    <property type="entry name" value="RRM_dom"/>
</dbReference>
<proteinExistence type="predicted"/>
<protein>
    <recommendedName>
        <fullName evidence="4">RRM domain-containing protein</fullName>
    </recommendedName>
</protein>
<dbReference type="PANTHER" id="PTHR48037:SF1">
    <property type="entry name" value="RRM DOMAIN-CONTAINING PROTEIN"/>
    <property type="match status" value="1"/>
</dbReference>
<dbReference type="Gene3D" id="3.30.70.330">
    <property type="match status" value="1"/>
</dbReference>
<dbReference type="PANTHER" id="PTHR48037">
    <property type="entry name" value="ATPASE E1"/>
    <property type="match status" value="1"/>
</dbReference>
<organism evidence="5 6">
    <name type="scientific">Penicillium brasilianum</name>
    <dbReference type="NCBI Taxonomy" id="104259"/>
    <lineage>
        <taxon>Eukaryota</taxon>
        <taxon>Fungi</taxon>
        <taxon>Dikarya</taxon>
        <taxon>Ascomycota</taxon>
        <taxon>Pezizomycotina</taxon>
        <taxon>Eurotiomycetes</taxon>
        <taxon>Eurotiomycetidae</taxon>
        <taxon>Eurotiales</taxon>
        <taxon>Aspergillaceae</taxon>
        <taxon>Penicillium</taxon>
    </lineage>
</organism>
<dbReference type="Proteomes" id="UP000190744">
    <property type="component" value="Unassembled WGS sequence"/>
</dbReference>
<dbReference type="EMBL" id="LJBN01000099">
    <property type="protein sequence ID" value="OOQ90229.1"/>
    <property type="molecule type" value="Genomic_DNA"/>
</dbReference>
<accession>A0A1S9RXI6</accession>
<evidence type="ECO:0000256" key="1">
    <source>
        <dbReference type="ARBA" id="ARBA00022884"/>
    </source>
</evidence>
<keyword evidence="1 2" id="KW-0694">RNA-binding</keyword>
<dbReference type="InterPro" id="IPR034168">
    <property type="entry name" value="PPIE_RRM"/>
</dbReference>